<reference evidence="2 3" key="1">
    <citation type="journal article" date="2022" name="Syst. Appl. Microbiol.">
        <title>Rhodopirellula aestuarii sp. nov., a novel member of the genus Rhodopirellula isolated from brackish sediments collected in the Tagus River estuary, Portugal.</title>
        <authorList>
            <person name="Vitorino I.R."/>
            <person name="Klimek D."/>
            <person name="Calusinska M."/>
            <person name="Lobo-da-Cunha A."/>
            <person name="Vasconcelos V."/>
            <person name="Lage O.M."/>
        </authorList>
    </citation>
    <scope>NUCLEOTIDE SEQUENCE [LARGE SCALE GENOMIC DNA]</scope>
    <source>
        <strain evidence="2 3">ICT_H3.1</strain>
    </source>
</reference>
<dbReference type="Proteomes" id="UP001202961">
    <property type="component" value="Unassembled WGS sequence"/>
</dbReference>
<dbReference type="RefSeq" id="WP_250929707.1">
    <property type="nucleotide sequence ID" value="NZ_JAMQBK010000039.1"/>
</dbReference>
<dbReference type="EMBL" id="JAMQBK010000039">
    <property type="protein sequence ID" value="MCM2372082.1"/>
    <property type="molecule type" value="Genomic_DNA"/>
</dbReference>
<protein>
    <submittedName>
        <fullName evidence="2">Uncharacterized protein</fullName>
    </submittedName>
</protein>
<keyword evidence="3" id="KW-1185">Reference proteome</keyword>
<organism evidence="2 3">
    <name type="scientific">Aporhodopirellula aestuarii</name>
    <dbReference type="NCBI Taxonomy" id="2950107"/>
    <lineage>
        <taxon>Bacteria</taxon>
        <taxon>Pseudomonadati</taxon>
        <taxon>Planctomycetota</taxon>
        <taxon>Planctomycetia</taxon>
        <taxon>Pirellulales</taxon>
        <taxon>Pirellulaceae</taxon>
        <taxon>Aporhodopirellula</taxon>
    </lineage>
</organism>
<accession>A0ABT0U570</accession>
<gene>
    <name evidence="2" type="ORF">NB063_15865</name>
</gene>
<comment type="caution">
    <text evidence="2">The sequence shown here is derived from an EMBL/GenBank/DDBJ whole genome shotgun (WGS) entry which is preliminary data.</text>
</comment>
<feature type="region of interest" description="Disordered" evidence="1">
    <location>
        <begin position="25"/>
        <end position="57"/>
    </location>
</feature>
<sequence>MFTTAGVWFLILFVVLAFMAIKSHEPKTRSVPKQQPIKPPAIPRRRPIQHQHTPEQRLASLQTDYQRKLALLQRAIPDPVHRRLAEQELYARYLAQIKEWIG</sequence>
<name>A0ABT0U570_9BACT</name>
<proteinExistence type="predicted"/>
<evidence type="ECO:0000256" key="1">
    <source>
        <dbReference type="SAM" id="MobiDB-lite"/>
    </source>
</evidence>
<evidence type="ECO:0000313" key="2">
    <source>
        <dbReference type="EMBL" id="MCM2372082.1"/>
    </source>
</evidence>
<evidence type="ECO:0000313" key="3">
    <source>
        <dbReference type="Proteomes" id="UP001202961"/>
    </source>
</evidence>